<dbReference type="CDD" id="cd24048">
    <property type="entry name" value="ASKHA_NBD_FtsA"/>
    <property type="match status" value="1"/>
</dbReference>
<reference evidence="8 9" key="1">
    <citation type="journal article" date="2009" name="Stand. Genomic Sci.">
        <title>Complete genome sequence of Desulfotomaculum acetoxidans type strain (5575).</title>
        <authorList>
            <person name="Spring S."/>
            <person name="Lapidus A."/>
            <person name="Schroder M."/>
            <person name="Gleim D."/>
            <person name="Sims D."/>
            <person name="Meincke L."/>
            <person name="Glavina Del Rio T."/>
            <person name="Tice H."/>
            <person name="Copeland A."/>
            <person name="Cheng J.F."/>
            <person name="Lucas S."/>
            <person name="Chen F."/>
            <person name="Nolan M."/>
            <person name="Bruce D."/>
            <person name="Goodwin L."/>
            <person name="Pitluck S."/>
            <person name="Ivanova N."/>
            <person name="Mavromatis K."/>
            <person name="Mikhailova N."/>
            <person name="Pati A."/>
            <person name="Chen A."/>
            <person name="Palaniappan K."/>
            <person name="Land M."/>
            <person name="Hauser L."/>
            <person name="Chang Y.J."/>
            <person name="Jeffries C.D."/>
            <person name="Chain P."/>
            <person name="Saunders E."/>
            <person name="Brettin T."/>
            <person name="Detter J.C."/>
            <person name="Goker M."/>
            <person name="Bristow J."/>
            <person name="Eisen J.A."/>
            <person name="Markowitz V."/>
            <person name="Hugenholtz P."/>
            <person name="Kyrpides N.C."/>
            <person name="Klenk H.P."/>
            <person name="Han C."/>
        </authorList>
    </citation>
    <scope>NUCLEOTIDE SEQUENCE [LARGE SCALE GENOMIC DNA]</scope>
    <source>
        <strain evidence="9">ATCC 49208 / DSM 771 / VKM B-1644</strain>
    </source>
</reference>
<dbReference type="InterPro" id="IPR050696">
    <property type="entry name" value="FtsA/MreB"/>
</dbReference>
<keyword evidence="3 5" id="KW-0472">Membrane</keyword>
<evidence type="ECO:0000256" key="4">
    <source>
        <dbReference type="ARBA" id="ARBA00023306"/>
    </source>
</evidence>
<dbReference type="OrthoDB" id="9768127at2"/>
<dbReference type="Pfam" id="PF14450">
    <property type="entry name" value="FtsA"/>
    <property type="match status" value="1"/>
</dbReference>
<evidence type="ECO:0000256" key="3">
    <source>
        <dbReference type="ARBA" id="ARBA00023136"/>
    </source>
</evidence>
<dbReference type="KEGG" id="dae:Dtox_1063"/>
<evidence type="ECO:0000313" key="8">
    <source>
        <dbReference type="EMBL" id="ACV61949.1"/>
    </source>
</evidence>
<dbReference type="Gene3D" id="3.30.420.40">
    <property type="match status" value="1"/>
</dbReference>
<dbReference type="Pfam" id="PF02491">
    <property type="entry name" value="SHS2_FTSA"/>
    <property type="match status" value="1"/>
</dbReference>
<dbReference type="HOGENOM" id="CLU_037850_3_1_9"/>
<dbReference type="AlphaFoldDB" id="C8W481"/>
<dbReference type="GO" id="GO:0032153">
    <property type="term" value="C:cell division site"/>
    <property type="evidence" value="ECO:0007669"/>
    <property type="project" value="UniProtKB-UniRule"/>
</dbReference>
<dbReference type="InterPro" id="IPR020823">
    <property type="entry name" value="Cell_div_FtsA"/>
</dbReference>
<dbReference type="EMBL" id="CP001720">
    <property type="protein sequence ID" value="ACV61949.1"/>
    <property type="molecule type" value="Genomic_DNA"/>
</dbReference>
<comment type="subcellular location">
    <subcellularLocation>
        <location evidence="5">Cell membrane</location>
        <topology evidence="5">Peripheral membrane protein</topology>
        <orientation evidence="5">Cytoplasmic side</orientation>
    </subcellularLocation>
    <text evidence="5">Localizes to the Z ring in an FtsZ-dependent manner. Targeted to the membrane through a conserved C-terminal amphipathic helix.</text>
</comment>
<evidence type="ECO:0000256" key="5">
    <source>
        <dbReference type="HAMAP-Rule" id="MF_02033"/>
    </source>
</evidence>
<evidence type="ECO:0000259" key="7">
    <source>
        <dbReference type="SMART" id="SM00842"/>
    </source>
</evidence>
<evidence type="ECO:0000256" key="6">
    <source>
        <dbReference type="PIRNR" id="PIRNR003101"/>
    </source>
</evidence>
<evidence type="ECO:0000256" key="1">
    <source>
        <dbReference type="ARBA" id="ARBA00022475"/>
    </source>
</evidence>
<dbReference type="RefSeq" id="WP_015756664.1">
    <property type="nucleotide sequence ID" value="NC_013216.1"/>
</dbReference>
<dbReference type="STRING" id="485916.Dtox_1063"/>
<dbReference type="PANTHER" id="PTHR32432">
    <property type="entry name" value="CELL DIVISION PROTEIN FTSA-RELATED"/>
    <property type="match status" value="1"/>
</dbReference>
<keyword evidence="9" id="KW-1185">Reference proteome</keyword>
<comment type="similarity">
    <text evidence="5 6">Belongs to the FtsA/MreB family.</text>
</comment>
<feature type="domain" description="SHS2" evidence="7">
    <location>
        <begin position="9"/>
        <end position="196"/>
    </location>
</feature>
<dbReference type="SUPFAM" id="SSF53067">
    <property type="entry name" value="Actin-like ATPase domain"/>
    <property type="match status" value="2"/>
</dbReference>
<comment type="function">
    <text evidence="5 6">Cell division protein that is involved in the assembly of the Z ring. May serve as a membrane anchor for the Z ring.</text>
</comment>
<sequence length="405" mass="44419">MLKYNDQLIMALEIGSTKTVCGVGKLSHAGRLSILGYHEESSISWRKGRIGDNELAIRFFRNIVEAVQHSTGGRPYVVHVGMANHELYITRQNFKHVFSETAHRISEEDICFVFQMLKALAARENNRIIHVVPTGFYIDNQLVKEPLDLSGKCFSIEAIVISMNTEALDNLLMLLKLAGIKVKEVILGSLASADAVLNATEKEFGSVYVDIGGQTTAIVVYSHGFLQDVVVLPVGSNYITGDLVFGLGISYTAAEYLKLELGLTPVRNLAEEIEVKSGSELKRVSARLILDIIEARINEILDLIKKNIEIYNCEGLIKTGFVFGGGGAKLAGLVDYAEKHLDMPVRVTGPDAYLDAGTSTEAVSLGVIGLIRFRENQSLLPAKPDTSNILGTGWLEKIKLWAVKK</sequence>
<evidence type="ECO:0000256" key="2">
    <source>
        <dbReference type="ARBA" id="ARBA00022618"/>
    </source>
</evidence>
<dbReference type="InterPro" id="IPR003494">
    <property type="entry name" value="SHS2_FtsA"/>
</dbReference>
<dbReference type="eggNOG" id="COG0849">
    <property type="taxonomic scope" value="Bacteria"/>
</dbReference>
<accession>C8W481</accession>
<organism evidence="8 9">
    <name type="scientific">Desulfofarcimen acetoxidans (strain ATCC 49208 / DSM 771 / KCTC 5769 / VKM B-1644 / 5575)</name>
    <name type="common">Desulfotomaculum acetoxidans</name>
    <dbReference type="NCBI Taxonomy" id="485916"/>
    <lineage>
        <taxon>Bacteria</taxon>
        <taxon>Bacillati</taxon>
        <taxon>Bacillota</taxon>
        <taxon>Clostridia</taxon>
        <taxon>Eubacteriales</taxon>
        <taxon>Peptococcaceae</taxon>
        <taxon>Desulfofarcimen</taxon>
    </lineage>
</organism>
<comment type="subunit">
    <text evidence="5">Self-interacts. Interacts with FtsZ.</text>
</comment>
<evidence type="ECO:0000313" key="9">
    <source>
        <dbReference type="Proteomes" id="UP000002217"/>
    </source>
</evidence>
<protein>
    <recommendedName>
        <fullName evidence="5 6">Cell division protein FtsA</fullName>
    </recommendedName>
</protein>
<gene>
    <name evidence="5" type="primary">ftsA</name>
    <name evidence="8" type="ordered locus">Dtox_1063</name>
</gene>
<dbReference type="GO" id="GO:0043093">
    <property type="term" value="P:FtsZ-dependent cytokinesis"/>
    <property type="evidence" value="ECO:0007669"/>
    <property type="project" value="UniProtKB-UniRule"/>
</dbReference>
<dbReference type="Gene3D" id="3.30.1490.110">
    <property type="match status" value="1"/>
</dbReference>
<dbReference type="InterPro" id="IPR043129">
    <property type="entry name" value="ATPase_NBD"/>
</dbReference>
<dbReference type="NCBIfam" id="TIGR01174">
    <property type="entry name" value="ftsA"/>
    <property type="match status" value="1"/>
</dbReference>
<dbReference type="GO" id="GO:0009898">
    <property type="term" value="C:cytoplasmic side of plasma membrane"/>
    <property type="evidence" value="ECO:0007669"/>
    <property type="project" value="UniProtKB-UniRule"/>
</dbReference>
<dbReference type="Proteomes" id="UP000002217">
    <property type="component" value="Chromosome"/>
</dbReference>
<proteinExistence type="inferred from homology"/>
<name>C8W481_DESAS</name>
<keyword evidence="4 5" id="KW-0131">Cell cycle</keyword>
<dbReference type="HAMAP" id="MF_02033">
    <property type="entry name" value="FtsA"/>
    <property type="match status" value="1"/>
</dbReference>
<dbReference type="SMART" id="SM00842">
    <property type="entry name" value="FtsA"/>
    <property type="match status" value="1"/>
</dbReference>
<keyword evidence="2 5" id="KW-0132">Cell division</keyword>
<dbReference type="PIRSF" id="PIRSF003101">
    <property type="entry name" value="FtsA"/>
    <property type="match status" value="1"/>
</dbReference>
<keyword evidence="1 5" id="KW-1003">Cell membrane</keyword>
<dbReference type="PANTHER" id="PTHR32432:SF4">
    <property type="entry name" value="CELL DIVISION PROTEIN FTSA"/>
    <property type="match status" value="1"/>
</dbReference>